<feature type="compositionally biased region" description="Pro residues" evidence="1">
    <location>
        <begin position="40"/>
        <end position="53"/>
    </location>
</feature>
<feature type="compositionally biased region" description="Pro residues" evidence="1">
    <location>
        <begin position="61"/>
        <end position="72"/>
    </location>
</feature>
<feature type="region of interest" description="Disordered" evidence="1">
    <location>
        <begin position="35"/>
        <end position="86"/>
    </location>
</feature>
<dbReference type="Proteomes" id="UP001207654">
    <property type="component" value="Unassembled WGS sequence"/>
</dbReference>
<dbReference type="RefSeq" id="WP_267533868.1">
    <property type="nucleotide sequence ID" value="NZ_JAPNKA010000001.1"/>
</dbReference>
<accession>A0ABT3ZZS6</accession>
<evidence type="ECO:0000256" key="1">
    <source>
        <dbReference type="SAM" id="MobiDB-lite"/>
    </source>
</evidence>
<dbReference type="EMBL" id="JAPNKA010000001">
    <property type="protein sequence ID" value="MCY1074913.1"/>
    <property type="molecule type" value="Genomic_DNA"/>
</dbReference>
<dbReference type="NCBIfam" id="NF033768">
    <property type="entry name" value="myxo_SS_tail"/>
    <property type="match status" value="1"/>
</dbReference>
<comment type="caution">
    <text evidence="2">The sequence shown here is derived from an EMBL/GenBank/DDBJ whole genome shotgun (WGS) entry which is preliminary data.</text>
</comment>
<evidence type="ECO:0000313" key="3">
    <source>
        <dbReference type="Proteomes" id="UP001207654"/>
    </source>
</evidence>
<protein>
    <submittedName>
        <fullName evidence="2">AgmX/PglI C-terminal domain-containing protein</fullName>
    </submittedName>
</protein>
<dbReference type="InterPro" id="IPR049806">
    <property type="entry name" value="MasK-like_C"/>
</dbReference>
<name>A0ABT3ZZS6_9BACT</name>
<organism evidence="2 3">
    <name type="scientific">Archangium lansingense</name>
    <dbReference type="NCBI Taxonomy" id="2995310"/>
    <lineage>
        <taxon>Bacteria</taxon>
        <taxon>Pseudomonadati</taxon>
        <taxon>Myxococcota</taxon>
        <taxon>Myxococcia</taxon>
        <taxon>Myxococcales</taxon>
        <taxon>Cystobacterineae</taxon>
        <taxon>Archangiaceae</taxon>
        <taxon>Archangium</taxon>
    </lineage>
</organism>
<keyword evidence="3" id="KW-1185">Reference proteome</keyword>
<gene>
    <name evidence="2" type="ORF">OV287_10460</name>
</gene>
<proteinExistence type="predicted"/>
<sequence>MRGRAVFLWVVIPFVALSALALWLTRDTPAPAVAVDVPASPAPEPPSPTPSPEVPAERTPPSTPPPPALPAPPEDEPRLELPPGTWTEEEVRVALQSVQPLVRSCLADASVRHPGPQTVKLRFTLEARGEHGRFQGSEVVENALQDPFVDACLLDAFADAQFSAPPGKAPVTLTHPFHFRPGKRGDP</sequence>
<reference evidence="2 3" key="1">
    <citation type="submission" date="2022-11" db="EMBL/GenBank/DDBJ databases">
        <title>Minimal conservation of predation-associated metabolite biosynthetic gene clusters underscores biosynthetic potential of Myxococcota including descriptions for ten novel species: Archangium lansinium sp. nov., Myxococcus landrumus sp. nov., Nannocystis bai.</title>
        <authorList>
            <person name="Ahearne A."/>
            <person name="Stevens C."/>
            <person name="Phillips K."/>
        </authorList>
    </citation>
    <scope>NUCLEOTIDE SEQUENCE [LARGE SCALE GENOMIC DNA]</scope>
    <source>
        <strain evidence="2 3">MIWBW</strain>
    </source>
</reference>
<evidence type="ECO:0000313" key="2">
    <source>
        <dbReference type="EMBL" id="MCY1074913.1"/>
    </source>
</evidence>